<dbReference type="AlphaFoldDB" id="A0A9Q3V340"/>
<dbReference type="PROSITE" id="PS51257">
    <property type="entry name" value="PROKAR_LIPOPROTEIN"/>
    <property type="match status" value="1"/>
</dbReference>
<feature type="signal peptide" evidence="1">
    <location>
        <begin position="1"/>
        <end position="18"/>
    </location>
</feature>
<accession>A0A9Q3V340</accession>
<reference evidence="3" key="1">
    <citation type="submission" date="2021-11" db="EMBL/GenBank/DDBJ databases">
        <title>Description of novel Chryseobacterium species.</title>
        <authorList>
            <person name="Saticioglu I.B."/>
            <person name="Ay H."/>
            <person name="Altun S."/>
            <person name="Duman M."/>
        </authorList>
    </citation>
    <scope>NUCLEOTIDE SEQUENCE</scope>
    <source>
        <strain evidence="3">C-17</strain>
    </source>
</reference>
<feature type="chain" id="PRO_5040142190" description="DUF6705 domain-containing protein" evidence="1">
    <location>
        <begin position="19"/>
        <end position="188"/>
    </location>
</feature>
<sequence>MKSIIIFYGLFVVLSCKAQQLPLNTLMKDIPANGYIKDTNNELNSYVGTYKTNYQGNEIILIINKEENKPTRRMNKDFYRDALVVKYIVKNSAGNILQNTQNMILNDQTYFNIVSIGTIPSLGIVSLGYDGTNCGIGWGKIILKKLNTTQFSWDYRPNNLVIDDATCPPSVDKKVYLPITKDLIFTKQ</sequence>
<dbReference type="Pfam" id="PF20448">
    <property type="entry name" value="DUF6705"/>
    <property type="match status" value="1"/>
</dbReference>
<keyword evidence="4" id="KW-1185">Reference proteome</keyword>
<dbReference type="RefSeq" id="WP_230667490.1">
    <property type="nucleotide sequence ID" value="NZ_JAJNAY010000001.1"/>
</dbReference>
<evidence type="ECO:0000259" key="2">
    <source>
        <dbReference type="Pfam" id="PF20448"/>
    </source>
</evidence>
<evidence type="ECO:0000256" key="1">
    <source>
        <dbReference type="SAM" id="SignalP"/>
    </source>
</evidence>
<feature type="domain" description="DUF6705" evidence="2">
    <location>
        <begin position="1"/>
        <end position="104"/>
    </location>
</feature>
<evidence type="ECO:0000313" key="3">
    <source>
        <dbReference type="EMBL" id="MCD1116209.1"/>
    </source>
</evidence>
<keyword evidence="1" id="KW-0732">Signal</keyword>
<organism evidence="3 4">
    <name type="scientific">Chryseobacterium turcicum</name>
    <dbReference type="NCBI Taxonomy" id="2898076"/>
    <lineage>
        <taxon>Bacteria</taxon>
        <taxon>Pseudomonadati</taxon>
        <taxon>Bacteroidota</taxon>
        <taxon>Flavobacteriia</taxon>
        <taxon>Flavobacteriales</taxon>
        <taxon>Weeksellaceae</taxon>
        <taxon>Chryseobacterium group</taxon>
        <taxon>Chryseobacterium</taxon>
    </lineage>
</organism>
<gene>
    <name evidence="3" type="ORF">LO744_04990</name>
</gene>
<protein>
    <recommendedName>
        <fullName evidence="2">DUF6705 domain-containing protein</fullName>
    </recommendedName>
</protein>
<comment type="caution">
    <text evidence="3">The sequence shown here is derived from an EMBL/GenBank/DDBJ whole genome shotgun (WGS) entry which is preliminary data.</text>
</comment>
<name>A0A9Q3V340_9FLAO</name>
<dbReference type="InterPro" id="IPR046551">
    <property type="entry name" value="DUF6705"/>
</dbReference>
<dbReference type="Proteomes" id="UP001108025">
    <property type="component" value="Unassembled WGS sequence"/>
</dbReference>
<evidence type="ECO:0000313" key="4">
    <source>
        <dbReference type="Proteomes" id="UP001108025"/>
    </source>
</evidence>
<dbReference type="EMBL" id="JAJNAY010000001">
    <property type="protein sequence ID" value="MCD1116209.1"/>
    <property type="molecule type" value="Genomic_DNA"/>
</dbReference>
<proteinExistence type="predicted"/>